<feature type="transmembrane region" description="Helical" evidence="2">
    <location>
        <begin position="42"/>
        <end position="75"/>
    </location>
</feature>
<evidence type="ECO:0000313" key="3">
    <source>
        <dbReference type="EMBL" id="KST63850.1"/>
    </source>
</evidence>
<reference evidence="3 4" key="1">
    <citation type="journal article" date="2015" name="Genome Announc.">
        <title>Draft Genome of the Euendolithic (true boring) Cyanobacterium Mastigocoleus testarum strain BC008.</title>
        <authorList>
            <person name="Guida B.S."/>
            <person name="Garcia-Pichel F."/>
        </authorList>
    </citation>
    <scope>NUCLEOTIDE SEQUENCE [LARGE SCALE GENOMIC DNA]</scope>
    <source>
        <strain evidence="3 4">BC008</strain>
    </source>
</reference>
<dbReference type="Proteomes" id="UP000053372">
    <property type="component" value="Unassembled WGS sequence"/>
</dbReference>
<evidence type="ECO:0000256" key="2">
    <source>
        <dbReference type="SAM" id="Phobius"/>
    </source>
</evidence>
<name>A0A0V7ZGX2_9CYAN</name>
<comment type="caution">
    <text evidence="3">The sequence shown here is derived from an EMBL/GenBank/DDBJ whole genome shotgun (WGS) entry which is preliminary data.</text>
</comment>
<sequence length="1039" mass="115516">MIQEFVSSGILSSGVWLGQVIVQPSTETTRDAAFIFSGPQFLAALVAGVVLAFAFQLLLTNLGVALGISLVGGSGYTDDDSKEESNNFGSTIRKISLVVGLGTLISVAISLFTACSLAVKLSLFVSPVSGAIVGLVIWGTYFSLLVWVSSSTVGSLIGSVVNTATSGFQAIVGTAAAAIGAKATSKQVVATAESAAAAVRHELGLALDPTTLKENVEEYLESVRPQSINLEKIAADFEELLEDENLQEIVNSDRITDINRDTFVQLIANRNDLSQRDVNRIANKLEQVWQKTAKKIPARPDRMTEFVDYLKSATREELVGNNFAEKLDDLVGEMRKRRKSQESQGGMIAQAATTGFNGLAGVVMGRTDLSDIDVENIISKLQRVGDQLGEQTDKVATKVGIKEATPRSTVRADIENYLLNAYPWELKPENLNLEFRDLIYDPSADPGIIAKDLRQINRRDFVNWLQEKGILTQAKIQKTANLLEAIRLEILGVAEAAQAREAAIAVFAEAEDYLLNTPKVDFTPEKIQLEFKEVLADPDADYEHLNNRLAQFDRPTLERILEQRKDMDRVEISAIANELEIARDAVLKEASETFGAAKAKAENQWYKVQSYLRETGKTELNPMAIERELKLLLNDPQAGTAALKARISQFDRDTLVQLLTQRNDLTPEQVDDVIDSVEDVWTRVRYTPERIANKALRQYQDAKSAIGEYLHSTGKAELNPEGIKRDLTLLLDNPKLGAAAIKRRLAAMDRDTLVQLLSQRDDLSAQQVNQVINEVQSTLRDIAKAPKRIARRAQSTIQNFQGSIAEYLRSTDKEELNPEGIRRDVQLLINDPRAGMENLQERLAQFDRSTLVALLSQRDDLSEEEVNQVIDQILSVRDQFLAQLQKIQERVQSVIDNLLEKIRNYLNSLDRPELQYDRIKGDVQILFDDPQAGFEALRDRFSQIDRNTLIAVMASRDDISKADAERIIRQIERTRDRVLQRAERIQKEAQIRLEEIKLEAKKQAEETRKAAAVASWWLFCTALVSAIAAATGGAMSVTS</sequence>
<keyword evidence="4" id="KW-1185">Reference proteome</keyword>
<feature type="transmembrane region" description="Helical" evidence="2">
    <location>
        <begin position="95"/>
        <end position="119"/>
    </location>
</feature>
<dbReference type="OrthoDB" id="415154at2"/>
<keyword evidence="2" id="KW-0812">Transmembrane</keyword>
<dbReference type="EMBL" id="LMTZ01000131">
    <property type="protein sequence ID" value="KST63850.1"/>
    <property type="molecule type" value="Genomic_DNA"/>
</dbReference>
<evidence type="ECO:0000256" key="1">
    <source>
        <dbReference type="SAM" id="Coils"/>
    </source>
</evidence>
<feature type="transmembrane region" description="Helical" evidence="2">
    <location>
        <begin position="131"/>
        <end position="149"/>
    </location>
</feature>
<keyword evidence="2" id="KW-1133">Transmembrane helix</keyword>
<evidence type="ECO:0000313" key="4">
    <source>
        <dbReference type="Proteomes" id="UP000053372"/>
    </source>
</evidence>
<organism evidence="3 4">
    <name type="scientific">Mastigocoleus testarum BC008</name>
    <dbReference type="NCBI Taxonomy" id="371196"/>
    <lineage>
        <taxon>Bacteria</taxon>
        <taxon>Bacillati</taxon>
        <taxon>Cyanobacteriota</taxon>
        <taxon>Cyanophyceae</taxon>
        <taxon>Nostocales</taxon>
        <taxon>Hapalosiphonaceae</taxon>
        <taxon>Mastigocoleus</taxon>
    </lineage>
</organism>
<gene>
    <name evidence="3" type="ORF">BC008_15455</name>
</gene>
<proteinExistence type="predicted"/>
<accession>A0A0V7ZGX2</accession>
<protein>
    <submittedName>
        <fullName evidence="3">Uncharacterized protein</fullName>
    </submittedName>
</protein>
<feature type="coiled-coil region" evidence="1">
    <location>
        <begin position="961"/>
        <end position="1006"/>
    </location>
</feature>
<dbReference type="AlphaFoldDB" id="A0A0V7ZGX2"/>
<keyword evidence="1" id="KW-0175">Coiled coil</keyword>
<keyword evidence="2" id="KW-0472">Membrane</keyword>